<proteinExistence type="predicted"/>
<dbReference type="EMBL" id="MWDB01000005">
    <property type="protein sequence ID" value="OQB42189.1"/>
    <property type="molecule type" value="Genomic_DNA"/>
</dbReference>
<name>A0A1V5ZPL2_9BACT</name>
<evidence type="ECO:0000259" key="2">
    <source>
        <dbReference type="Pfam" id="PF02772"/>
    </source>
</evidence>
<comment type="caution">
    <text evidence="3">The sequence shown here is derived from an EMBL/GenBank/DDBJ whole genome shotgun (WGS) entry which is preliminary data.</text>
</comment>
<organism evidence="3">
    <name type="scientific">candidate division CPR1 bacterium ADurb.Bin160</name>
    <dbReference type="NCBI Taxonomy" id="1852826"/>
    <lineage>
        <taxon>Bacteria</taxon>
        <taxon>candidate division CPR1</taxon>
    </lineage>
</organism>
<dbReference type="GO" id="GO:0046872">
    <property type="term" value="F:metal ion binding"/>
    <property type="evidence" value="ECO:0007669"/>
    <property type="project" value="UniProtKB-KW"/>
</dbReference>
<sequence>MMFGYASNETDSFLPATIHYAHELAKQLSQVRKS</sequence>
<keyword evidence="3" id="KW-0808">Transferase</keyword>
<dbReference type="EC" id="2.5.1.6" evidence="3"/>
<dbReference type="GO" id="GO:0006556">
    <property type="term" value="P:S-adenosylmethionine biosynthetic process"/>
    <property type="evidence" value="ECO:0007669"/>
    <property type="project" value="InterPro"/>
</dbReference>
<reference evidence="3" key="1">
    <citation type="submission" date="2017-02" db="EMBL/GenBank/DDBJ databases">
        <title>Delving into the versatile metabolic prowess of the omnipresent phylum Bacteroidetes.</title>
        <authorList>
            <person name="Nobu M.K."/>
            <person name="Mei R."/>
            <person name="Narihiro T."/>
            <person name="Kuroda K."/>
            <person name="Liu W.-T."/>
        </authorList>
    </citation>
    <scope>NUCLEOTIDE SEQUENCE</scope>
    <source>
        <strain evidence="3">ADurb.Bin160</strain>
    </source>
</reference>
<gene>
    <name evidence="3" type="primary">metK_1</name>
    <name evidence="3" type="ORF">BWY04_00410</name>
</gene>
<dbReference type="Pfam" id="PF02772">
    <property type="entry name" value="S-AdoMet_synt_M"/>
    <property type="match status" value="1"/>
</dbReference>
<dbReference type="InterPro" id="IPR022636">
    <property type="entry name" value="S-AdoMet_synthetase_sfam"/>
</dbReference>
<evidence type="ECO:0000256" key="1">
    <source>
        <dbReference type="ARBA" id="ARBA00022723"/>
    </source>
</evidence>
<feature type="domain" description="S-adenosylmethionine synthetase central" evidence="2">
    <location>
        <begin position="1"/>
        <end position="34"/>
    </location>
</feature>
<dbReference type="GO" id="GO:0004478">
    <property type="term" value="F:methionine adenosyltransferase activity"/>
    <property type="evidence" value="ECO:0007669"/>
    <property type="project" value="UniProtKB-EC"/>
</dbReference>
<evidence type="ECO:0000313" key="3">
    <source>
        <dbReference type="EMBL" id="OQB42189.1"/>
    </source>
</evidence>
<dbReference type="Gene3D" id="3.30.300.10">
    <property type="match status" value="1"/>
</dbReference>
<dbReference type="Proteomes" id="UP000485621">
    <property type="component" value="Unassembled WGS sequence"/>
</dbReference>
<dbReference type="InterPro" id="IPR022629">
    <property type="entry name" value="S-AdoMet_synt_central"/>
</dbReference>
<dbReference type="SUPFAM" id="SSF55973">
    <property type="entry name" value="S-adenosylmethionine synthetase"/>
    <property type="match status" value="1"/>
</dbReference>
<keyword evidence="1" id="KW-0479">Metal-binding</keyword>
<dbReference type="AlphaFoldDB" id="A0A1V5ZPL2"/>
<protein>
    <submittedName>
        <fullName evidence="3">S-adenosylmethionine synthase</fullName>
        <ecNumber evidence="3">2.5.1.6</ecNumber>
    </submittedName>
</protein>
<accession>A0A1V5ZPL2</accession>